<evidence type="ECO:0000256" key="9">
    <source>
        <dbReference type="PIRNR" id="PIRNR015415"/>
    </source>
</evidence>
<keyword evidence="12" id="KW-1185">Reference proteome</keyword>
<evidence type="ECO:0000256" key="10">
    <source>
        <dbReference type="SAM" id="MobiDB-lite"/>
    </source>
</evidence>
<comment type="subcellular location">
    <subcellularLocation>
        <location evidence="1 9">Golgi apparatus membrane</location>
        <topology evidence="1 9">Peripheral membrane protein</topology>
    </subcellularLocation>
</comment>
<accession>A0A653BXA4</accession>
<evidence type="ECO:0000313" key="12">
    <source>
        <dbReference type="Proteomes" id="UP000410492"/>
    </source>
</evidence>
<dbReference type="PIRSF" id="PIRSF015415">
    <property type="entry name" value="COG8"/>
    <property type="match status" value="1"/>
</dbReference>
<dbReference type="OrthoDB" id="1661054at2759"/>
<name>A0A653BXA4_CALMS</name>
<evidence type="ECO:0000256" key="3">
    <source>
        <dbReference type="ARBA" id="ARBA00020983"/>
    </source>
</evidence>
<reference evidence="11 12" key="1">
    <citation type="submission" date="2019-01" db="EMBL/GenBank/DDBJ databases">
        <authorList>
            <person name="Sayadi A."/>
        </authorList>
    </citation>
    <scope>NUCLEOTIDE SEQUENCE [LARGE SCALE GENOMIC DNA]</scope>
</reference>
<feature type="region of interest" description="Disordered" evidence="10">
    <location>
        <begin position="534"/>
        <end position="563"/>
    </location>
</feature>
<organism evidence="11 12">
    <name type="scientific">Callosobruchus maculatus</name>
    <name type="common">Southern cowpea weevil</name>
    <name type="synonym">Pulse bruchid</name>
    <dbReference type="NCBI Taxonomy" id="64391"/>
    <lineage>
        <taxon>Eukaryota</taxon>
        <taxon>Metazoa</taxon>
        <taxon>Ecdysozoa</taxon>
        <taxon>Arthropoda</taxon>
        <taxon>Hexapoda</taxon>
        <taxon>Insecta</taxon>
        <taxon>Pterygota</taxon>
        <taxon>Neoptera</taxon>
        <taxon>Endopterygota</taxon>
        <taxon>Coleoptera</taxon>
        <taxon>Polyphaga</taxon>
        <taxon>Cucujiformia</taxon>
        <taxon>Chrysomeloidea</taxon>
        <taxon>Chrysomelidae</taxon>
        <taxon>Bruchinae</taxon>
        <taxon>Bruchini</taxon>
        <taxon>Callosobruchus</taxon>
    </lineage>
</organism>
<evidence type="ECO:0000256" key="8">
    <source>
        <dbReference type="ARBA" id="ARBA00031347"/>
    </source>
</evidence>
<dbReference type="GO" id="GO:0000139">
    <property type="term" value="C:Golgi membrane"/>
    <property type="evidence" value="ECO:0007669"/>
    <property type="project" value="UniProtKB-SubCell"/>
</dbReference>
<keyword evidence="7 9" id="KW-0472">Membrane</keyword>
<protein>
    <recommendedName>
        <fullName evidence="3 9">Conserved oligomeric Golgi complex subunit 8</fullName>
        <shortName evidence="9">COG complex subunit 8</shortName>
    </recommendedName>
    <alternativeName>
        <fullName evidence="8 9">Component of oligomeric Golgi complex 8</fullName>
    </alternativeName>
</protein>
<dbReference type="Pfam" id="PF04124">
    <property type="entry name" value="Dor1"/>
    <property type="match status" value="1"/>
</dbReference>
<evidence type="ECO:0000256" key="1">
    <source>
        <dbReference type="ARBA" id="ARBA00004395"/>
    </source>
</evidence>
<comment type="similarity">
    <text evidence="2 9">Belongs to the COG8 family.</text>
</comment>
<comment type="subunit">
    <text evidence="9">Component of the conserved oligomeric Golgi complex which is composed of eight different subunits and is required for normal Golgi morphology and localization.</text>
</comment>
<feature type="compositionally biased region" description="Basic and acidic residues" evidence="10">
    <location>
        <begin position="534"/>
        <end position="546"/>
    </location>
</feature>
<dbReference type="GO" id="GO:0006891">
    <property type="term" value="P:intra-Golgi vesicle-mediated transport"/>
    <property type="evidence" value="ECO:0007669"/>
    <property type="project" value="TreeGrafter"/>
</dbReference>
<dbReference type="GO" id="GO:0017119">
    <property type="term" value="C:Golgi transport complex"/>
    <property type="evidence" value="ECO:0007669"/>
    <property type="project" value="UniProtKB-UniRule"/>
</dbReference>
<proteinExistence type="inferred from homology"/>
<evidence type="ECO:0000313" key="11">
    <source>
        <dbReference type="EMBL" id="VEN40203.1"/>
    </source>
</evidence>
<keyword evidence="5 9" id="KW-0653">Protein transport</keyword>
<evidence type="ECO:0000256" key="2">
    <source>
        <dbReference type="ARBA" id="ARBA00006419"/>
    </source>
</evidence>
<gene>
    <name evidence="11" type="ORF">CALMAC_LOCUS4445</name>
</gene>
<evidence type="ECO:0000256" key="7">
    <source>
        <dbReference type="ARBA" id="ARBA00023136"/>
    </source>
</evidence>
<evidence type="ECO:0000256" key="5">
    <source>
        <dbReference type="ARBA" id="ARBA00022927"/>
    </source>
</evidence>
<dbReference type="InterPro" id="IPR007255">
    <property type="entry name" value="COG8"/>
</dbReference>
<dbReference type="AlphaFoldDB" id="A0A653BXA4"/>
<dbReference type="GO" id="GO:0015031">
    <property type="term" value="P:protein transport"/>
    <property type="evidence" value="ECO:0007669"/>
    <property type="project" value="UniProtKB-UniRule"/>
</dbReference>
<dbReference type="EMBL" id="CAACVG010006393">
    <property type="protein sequence ID" value="VEN40203.1"/>
    <property type="molecule type" value="Genomic_DNA"/>
</dbReference>
<keyword evidence="4 9" id="KW-0813">Transport</keyword>
<keyword evidence="6 9" id="KW-0333">Golgi apparatus</keyword>
<dbReference type="PANTHER" id="PTHR21311">
    <property type="entry name" value="CONSERVED OLIGOMERIC GOLGI COMPLEX COMPONENT 8"/>
    <property type="match status" value="1"/>
</dbReference>
<sequence length="563" mass="65416">MDHKRFLSLLYPEGYPAQWEDNPKIRDYILKLGTYKIENLVREPDRLKHEAASLQEQIQELAVSNYRTFIETAECSRELFSQFSSIESKLDMLLSDIPKFEEKCKEFGEKSGDINEVRRLNSLTLSKSLQLLEVLELPQLMNSFINDGLYEDALELAAYVRKVYSKHSNIIIIKSIVEDVDKAWLTMLHQLLTQLRQDLSLPKCLQIVGYLRRMQVFSETELRIKFLQTRSCWLDECLRNIPKDDISNHLTKTIEVTRVTLFNILTQYRAIFNDDEHSPLIGDSSKNQNVIFYCWIKDKISQFLMTLMEDLKDISSMESILEQCMYFGLSFSKVGCDFRSQMIPIFISRISENFNESVAQATKNFENNMEKFTLIDKIHPSIPWKTKSEDQMQPPDSLLEFYPLGEYLNNILNILNKLRLCAPVAIVNDVVSSLQNSLIVIAKALQVLYNQEQQALTQNSKDAFTRMCMSFADDLVPYIQKCIHIIYPPSHVAEKLGVTVQYLHEDGITFLNKQVIIEPMKHLLPAKVVPDPSLIREDDKMEKSDEGNDNEDKDWDNDRKDEK</sequence>
<dbReference type="InterPro" id="IPR016632">
    <property type="entry name" value="COG8_Metazoal_Plant"/>
</dbReference>
<dbReference type="SUPFAM" id="SSF74788">
    <property type="entry name" value="Cullin repeat-like"/>
    <property type="match status" value="1"/>
</dbReference>
<dbReference type="Proteomes" id="UP000410492">
    <property type="component" value="Unassembled WGS sequence"/>
</dbReference>
<dbReference type="PANTHER" id="PTHR21311:SF0">
    <property type="entry name" value="CONSERVED OLIGOMERIC GOLGI COMPLEX SUBUNIT 8"/>
    <property type="match status" value="1"/>
</dbReference>
<evidence type="ECO:0000256" key="4">
    <source>
        <dbReference type="ARBA" id="ARBA00022448"/>
    </source>
</evidence>
<evidence type="ECO:0000256" key="6">
    <source>
        <dbReference type="ARBA" id="ARBA00023034"/>
    </source>
</evidence>
<dbReference type="InterPro" id="IPR016159">
    <property type="entry name" value="Cullin_repeat-like_dom_sf"/>
</dbReference>